<feature type="compositionally biased region" description="Low complexity" evidence="1">
    <location>
        <begin position="249"/>
        <end position="266"/>
    </location>
</feature>
<evidence type="ECO:0000256" key="2">
    <source>
        <dbReference type="SAM" id="SignalP"/>
    </source>
</evidence>
<feature type="compositionally biased region" description="Polar residues" evidence="1">
    <location>
        <begin position="41"/>
        <end position="52"/>
    </location>
</feature>
<dbReference type="Proteomes" id="UP001371218">
    <property type="component" value="Unassembled WGS sequence"/>
</dbReference>
<evidence type="ECO:0000313" key="4">
    <source>
        <dbReference type="Proteomes" id="UP001371218"/>
    </source>
</evidence>
<protein>
    <submittedName>
        <fullName evidence="3">DUF3106 domain-containing protein</fullName>
    </submittedName>
</protein>
<feature type="region of interest" description="Disordered" evidence="1">
    <location>
        <begin position="137"/>
        <end position="266"/>
    </location>
</feature>
<keyword evidence="4" id="KW-1185">Reference proteome</keyword>
<evidence type="ECO:0000313" key="3">
    <source>
        <dbReference type="EMBL" id="MEK8030779.1"/>
    </source>
</evidence>
<keyword evidence="2" id="KW-0732">Signal</keyword>
<gene>
    <name evidence="3" type="ORF">AACH06_08140</name>
</gene>
<dbReference type="RefSeq" id="WP_341425152.1">
    <property type="nucleotide sequence ID" value="NZ_JBBUTG010000004.1"/>
</dbReference>
<feature type="compositionally biased region" description="Low complexity" evidence="1">
    <location>
        <begin position="31"/>
        <end position="40"/>
    </location>
</feature>
<feature type="region of interest" description="Disordered" evidence="1">
    <location>
        <begin position="31"/>
        <end position="61"/>
    </location>
</feature>
<feature type="chain" id="PRO_5045609747" evidence="2">
    <location>
        <begin position="31"/>
        <end position="266"/>
    </location>
</feature>
<dbReference type="EMBL" id="JBBUTG010000004">
    <property type="protein sequence ID" value="MEK8030779.1"/>
    <property type="molecule type" value="Genomic_DNA"/>
</dbReference>
<feature type="signal peptide" evidence="2">
    <location>
        <begin position="1"/>
        <end position="30"/>
    </location>
</feature>
<organism evidence="3 4">
    <name type="scientific">Ideonella lacteola</name>
    <dbReference type="NCBI Taxonomy" id="2984193"/>
    <lineage>
        <taxon>Bacteria</taxon>
        <taxon>Pseudomonadati</taxon>
        <taxon>Pseudomonadota</taxon>
        <taxon>Betaproteobacteria</taxon>
        <taxon>Burkholderiales</taxon>
        <taxon>Sphaerotilaceae</taxon>
        <taxon>Ideonella</taxon>
    </lineage>
</organism>
<dbReference type="Pfam" id="PF11304">
    <property type="entry name" value="DUF3106"/>
    <property type="match status" value="1"/>
</dbReference>
<accession>A0ABU9BNW6</accession>
<proteinExistence type="predicted"/>
<reference evidence="3 4" key="1">
    <citation type="submission" date="2024-04" db="EMBL/GenBank/DDBJ databases">
        <title>Novel species of the genus Ideonella isolated from streams.</title>
        <authorList>
            <person name="Lu H."/>
        </authorList>
    </citation>
    <scope>NUCLEOTIDE SEQUENCE [LARGE SCALE GENOMIC DNA]</scope>
    <source>
        <strain evidence="3 4">DXS29W</strain>
    </source>
</reference>
<sequence length="266" mass="28435">MLLFADVTLRRITLPAALSLLLGLAQPAMAAPPAANPGGPSWSQLSPAQQKALTPLRGDWDSLDDSRKQKWLEVASRFGTMPPQRQERVRERMTEWARMSPTQRSEARLNYQQSKQVAPQDRQARWEAYQALPAEEREAFAARAKPSPIQSAPPSPTQSLRSAPLDAQAPKSNIVAAPTRVPPPKPVAPTLVQAGRGATTSLVTATPNPPQHQRPGQPKIAASPKQVDKVTLLPKPGAALPPPVKSNRAPSPGAAVPSPAPASRAP</sequence>
<comment type="caution">
    <text evidence="3">The sequence shown here is derived from an EMBL/GenBank/DDBJ whole genome shotgun (WGS) entry which is preliminary data.</text>
</comment>
<dbReference type="InterPro" id="IPR021455">
    <property type="entry name" value="DUF3106"/>
</dbReference>
<evidence type="ECO:0000256" key="1">
    <source>
        <dbReference type="SAM" id="MobiDB-lite"/>
    </source>
</evidence>
<name>A0ABU9BNW6_9BURK</name>